<comment type="caution">
    <text evidence="1">The sequence shown here is derived from an EMBL/GenBank/DDBJ whole genome shotgun (WGS) entry which is preliminary data.</text>
</comment>
<reference evidence="2" key="1">
    <citation type="journal article" date="2022" name="Mol. Ecol. Resour.">
        <title>The genomes of chicory, endive, great burdock and yacon provide insights into Asteraceae palaeo-polyploidization history and plant inulin production.</title>
        <authorList>
            <person name="Fan W."/>
            <person name="Wang S."/>
            <person name="Wang H."/>
            <person name="Wang A."/>
            <person name="Jiang F."/>
            <person name="Liu H."/>
            <person name="Zhao H."/>
            <person name="Xu D."/>
            <person name="Zhang Y."/>
        </authorList>
    </citation>
    <scope>NUCLEOTIDE SEQUENCE [LARGE SCALE GENOMIC DNA]</scope>
    <source>
        <strain evidence="2">cv. Niubang</strain>
    </source>
</reference>
<organism evidence="1 2">
    <name type="scientific">Arctium lappa</name>
    <name type="common">Greater burdock</name>
    <name type="synonym">Lappa major</name>
    <dbReference type="NCBI Taxonomy" id="4217"/>
    <lineage>
        <taxon>Eukaryota</taxon>
        <taxon>Viridiplantae</taxon>
        <taxon>Streptophyta</taxon>
        <taxon>Embryophyta</taxon>
        <taxon>Tracheophyta</taxon>
        <taxon>Spermatophyta</taxon>
        <taxon>Magnoliopsida</taxon>
        <taxon>eudicotyledons</taxon>
        <taxon>Gunneridae</taxon>
        <taxon>Pentapetalae</taxon>
        <taxon>asterids</taxon>
        <taxon>campanulids</taxon>
        <taxon>Asterales</taxon>
        <taxon>Asteraceae</taxon>
        <taxon>Carduoideae</taxon>
        <taxon>Cardueae</taxon>
        <taxon>Arctiinae</taxon>
        <taxon>Arctium</taxon>
    </lineage>
</organism>
<evidence type="ECO:0000313" key="1">
    <source>
        <dbReference type="EMBL" id="KAI3664944.1"/>
    </source>
</evidence>
<evidence type="ECO:0000313" key="2">
    <source>
        <dbReference type="Proteomes" id="UP001055879"/>
    </source>
</evidence>
<reference evidence="1 2" key="2">
    <citation type="journal article" date="2022" name="Mol. Ecol. Resour.">
        <title>The genomes of chicory, endive, great burdock and yacon provide insights into Asteraceae paleo-polyploidization history and plant inulin production.</title>
        <authorList>
            <person name="Fan W."/>
            <person name="Wang S."/>
            <person name="Wang H."/>
            <person name="Wang A."/>
            <person name="Jiang F."/>
            <person name="Liu H."/>
            <person name="Zhao H."/>
            <person name="Xu D."/>
            <person name="Zhang Y."/>
        </authorList>
    </citation>
    <scope>NUCLEOTIDE SEQUENCE [LARGE SCALE GENOMIC DNA]</scope>
    <source>
        <strain evidence="2">cv. Niubang</strain>
    </source>
</reference>
<proteinExistence type="predicted"/>
<protein>
    <submittedName>
        <fullName evidence="1">Uncharacterized protein</fullName>
    </submittedName>
</protein>
<name>A0ACB8XF26_ARCLA</name>
<dbReference type="Proteomes" id="UP001055879">
    <property type="component" value="Linkage Group LG18"/>
</dbReference>
<accession>A0ACB8XF26</accession>
<keyword evidence="2" id="KW-1185">Reference proteome</keyword>
<dbReference type="EMBL" id="CM042064">
    <property type="protein sequence ID" value="KAI3664944.1"/>
    <property type="molecule type" value="Genomic_DNA"/>
</dbReference>
<sequence>MTEARKGPFVSLSVFFPRAGFEPTSDYLLNYTRGRSTAELPSWQRDWGERLAASISLSVTWDWRGFYEFTLLACSMVIAPLIEIPIAPVSFEDPLKGLDWNFHSTYPHPISLEFRYAEYSILHRNQNKLKERDNTRSALKSKQEPLKEAGTFRIRASKSSHAPRASHLAIERKSYASVKKLSSHRCSTELN</sequence>
<gene>
    <name evidence="1" type="ORF">L6452_43557</name>
</gene>